<dbReference type="RefSeq" id="WP_322445355.1">
    <property type="nucleotide sequence ID" value="NZ_JAXOFX010000002.1"/>
</dbReference>
<evidence type="ECO:0000256" key="3">
    <source>
        <dbReference type="SAM" id="Phobius"/>
    </source>
</evidence>
<geneLocation type="plasmid" evidence="4">
    <name>unnamed</name>
</geneLocation>
<keyword evidence="2" id="KW-0178">Competence</keyword>
<keyword evidence="3" id="KW-0812">Transmembrane</keyword>
<keyword evidence="4" id="KW-0614">Plasmid</keyword>
<keyword evidence="3" id="KW-1133">Transmembrane helix</keyword>
<evidence type="ECO:0000256" key="2">
    <source>
        <dbReference type="ARBA" id="ARBA00023287"/>
    </source>
</evidence>
<sequence>MKYLKNQKGLTLIELLAVIVILGIISAIAVISILNVIGKARDQAIVANSYTLVDSARYYLKERMLQNKSILDNKITYEELFNEDYIEMIKDPDTRNLLDPETNGSYVIVEGETVQAVCFKGERRNLCTKDGEESPILIGHLSTKLIVNND</sequence>
<dbReference type="Pfam" id="PF07963">
    <property type="entry name" value="N_methyl"/>
    <property type="match status" value="1"/>
</dbReference>
<dbReference type="PROSITE" id="PS00409">
    <property type="entry name" value="PROKAR_NTER_METHYL"/>
    <property type="match status" value="1"/>
</dbReference>
<dbReference type="SUPFAM" id="SSF54523">
    <property type="entry name" value="Pili subunits"/>
    <property type="match status" value="1"/>
</dbReference>
<name>A0ABU5IUH7_9BACI</name>
<dbReference type="InterPro" id="IPR045584">
    <property type="entry name" value="Pilin-like"/>
</dbReference>
<dbReference type="EMBL" id="JAXOFX010000002">
    <property type="protein sequence ID" value="MDZ5470812.1"/>
    <property type="molecule type" value="Genomic_DNA"/>
</dbReference>
<evidence type="ECO:0000313" key="5">
    <source>
        <dbReference type="Proteomes" id="UP001290455"/>
    </source>
</evidence>
<dbReference type="Proteomes" id="UP001290455">
    <property type="component" value="Unassembled WGS sequence"/>
</dbReference>
<reference evidence="4 5" key="1">
    <citation type="submission" date="2023-11" db="EMBL/GenBank/DDBJ databases">
        <title>Bacillus jintuensis, isolated from a mudflat on the Beibu Gulf coast.</title>
        <authorList>
            <person name="Li M."/>
        </authorList>
    </citation>
    <scope>NUCLEOTIDE SEQUENCE [LARGE SCALE GENOMIC DNA]</scope>
    <source>
        <strain evidence="4 5">31A1R</strain>
        <plasmid evidence="4">unnamed</plasmid>
    </source>
</reference>
<proteinExistence type="predicted"/>
<organism evidence="4 5">
    <name type="scientific">Robertmurraya mangrovi</name>
    <dbReference type="NCBI Taxonomy" id="3098077"/>
    <lineage>
        <taxon>Bacteria</taxon>
        <taxon>Bacillati</taxon>
        <taxon>Bacillota</taxon>
        <taxon>Bacilli</taxon>
        <taxon>Bacillales</taxon>
        <taxon>Bacillaceae</taxon>
        <taxon>Robertmurraya</taxon>
    </lineage>
</organism>
<dbReference type="Gene3D" id="3.30.700.10">
    <property type="entry name" value="Glycoprotein, Type 4 Pilin"/>
    <property type="match status" value="1"/>
</dbReference>
<protein>
    <submittedName>
        <fullName evidence="4">Prepilin-type N-terminal cleavage/methylation domain-containing protein</fullName>
    </submittedName>
</protein>
<comment type="subcellular location">
    <subcellularLocation>
        <location evidence="1">Cell surface</location>
    </subcellularLocation>
</comment>
<dbReference type="NCBIfam" id="TIGR02532">
    <property type="entry name" value="IV_pilin_GFxxxE"/>
    <property type="match status" value="1"/>
</dbReference>
<feature type="transmembrane region" description="Helical" evidence="3">
    <location>
        <begin position="12"/>
        <end position="34"/>
    </location>
</feature>
<keyword evidence="5" id="KW-1185">Reference proteome</keyword>
<comment type="caution">
    <text evidence="4">The sequence shown here is derived from an EMBL/GenBank/DDBJ whole genome shotgun (WGS) entry which is preliminary data.</text>
</comment>
<evidence type="ECO:0000313" key="4">
    <source>
        <dbReference type="EMBL" id="MDZ5470812.1"/>
    </source>
</evidence>
<gene>
    <name evidence="4" type="ORF">SM124_03505</name>
</gene>
<evidence type="ECO:0000256" key="1">
    <source>
        <dbReference type="ARBA" id="ARBA00004241"/>
    </source>
</evidence>
<accession>A0ABU5IUH7</accession>
<dbReference type="InterPro" id="IPR012902">
    <property type="entry name" value="N_methyl_site"/>
</dbReference>
<keyword evidence="3" id="KW-0472">Membrane</keyword>